<dbReference type="GO" id="GO:0000150">
    <property type="term" value="F:DNA strand exchange activity"/>
    <property type="evidence" value="ECO:0007669"/>
    <property type="project" value="InterPro"/>
</dbReference>
<dbReference type="InterPro" id="IPR011109">
    <property type="entry name" value="DNA_bind_recombinase_dom"/>
</dbReference>
<organism evidence="4 5">
    <name type="scientific">Candidatus Neomicrothrix parvicella RN1</name>
    <dbReference type="NCBI Taxonomy" id="1229780"/>
    <lineage>
        <taxon>Bacteria</taxon>
        <taxon>Bacillati</taxon>
        <taxon>Actinomycetota</taxon>
        <taxon>Acidimicrobiia</taxon>
        <taxon>Acidimicrobiales</taxon>
        <taxon>Microthrixaceae</taxon>
        <taxon>Candidatus Neomicrothrix</taxon>
    </lineage>
</organism>
<sequence>MFEIRGQGVSQTEVSEATGIKHSMVVAVLKNRAYIGEMRHKDEWLPGNHEPLVTVEQFEAAHRGRVPGRKRGKDLMSGRVVCGVCVRRMSIESNGQGQSHYRCKHRGKGCKLPPRSNRGLMAAALLAMELLCDEELQSAIRRVGSQNSAPAGQAAHAAPRRQDLGRSVRRATGPHHHRDREPRVRNHQRSRGPAPGRRPLPTVRGRRRTPDQPQRLRPLGTRRRERAQDAARRAAPRRHGPPGPAACDTARSNNPNVAFSEVGLKDSELSGVGGGT</sequence>
<dbReference type="Pfam" id="PF13408">
    <property type="entry name" value="Zn_ribbon_recom"/>
    <property type="match status" value="1"/>
</dbReference>
<dbReference type="Proteomes" id="UP000018291">
    <property type="component" value="Unassembled WGS sequence"/>
</dbReference>
<feature type="compositionally biased region" description="Basic residues" evidence="1">
    <location>
        <begin position="167"/>
        <end position="178"/>
    </location>
</feature>
<evidence type="ECO:0000256" key="1">
    <source>
        <dbReference type="SAM" id="MobiDB-lite"/>
    </source>
</evidence>
<dbReference type="HOGENOM" id="CLU_1007169_0_0_11"/>
<feature type="domain" description="Recombinase" evidence="2">
    <location>
        <begin position="20"/>
        <end position="63"/>
    </location>
</feature>
<dbReference type="Pfam" id="PF07508">
    <property type="entry name" value="Recombinase"/>
    <property type="match status" value="1"/>
</dbReference>
<proteinExistence type="predicted"/>
<keyword evidence="5" id="KW-1185">Reference proteome</keyword>
<evidence type="ECO:0000313" key="4">
    <source>
        <dbReference type="EMBL" id="CCM65190.1"/>
    </source>
</evidence>
<evidence type="ECO:0000313" key="5">
    <source>
        <dbReference type="Proteomes" id="UP000018291"/>
    </source>
</evidence>
<comment type="caution">
    <text evidence="4">The sequence shown here is derived from an EMBL/GenBank/DDBJ whole genome shotgun (WGS) entry which is preliminary data.</text>
</comment>
<feature type="domain" description="Recombinase zinc beta ribbon" evidence="3">
    <location>
        <begin position="75"/>
        <end position="113"/>
    </location>
</feature>
<accession>R4Z3D7</accession>
<evidence type="ECO:0000259" key="2">
    <source>
        <dbReference type="Pfam" id="PF07508"/>
    </source>
</evidence>
<gene>
    <name evidence="4" type="ORF">BN381_600004</name>
</gene>
<name>R4Z3D7_9ACTN</name>
<protein>
    <recommendedName>
        <fullName evidence="6">Recombinase domain-containing protein</fullName>
    </recommendedName>
</protein>
<dbReference type="InterPro" id="IPR025827">
    <property type="entry name" value="Zn_ribbon_recom_dom"/>
</dbReference>
<feature type="region of interest" description="Disordered" evidence="1">
    <location>
        <begin position="145"/>
        <end position="276"/>
    </location>
</feature>
<dbReference type="AlphaFoldDB" id="R4Z3D7"/>
<dbReference type="Gene3D" id="3.90.1750.20">
    <property type="entry name" value="Putative Large Serine Recombinase, Chain B, Domain 2"/>
    <property type="match status" value="1"/>
</dbReference>
<evidence type="ECO:0008006" key="6">
    <source>
        <dbReference type="Google" id="ProtNLM"/>
    </source>
</evidence>
<reference evidence="4 5" key="1">
    <citation type="journal article" date="2013" name="ISME J.">
        <title>Metabolic model for the filamentous 'Candidatus Microthrix parvicella' based on genomic and metagenomic analyses.</title>
        <authorList>
            <person name="Jon McIlroy S."/>
            <person name="Kristiansen R."/>
            <person name="Albertsen M."/>
            <person name="Michael Karst S."/>
            <person name="Rossetti S."/>
            <person name="Lund Nielsen J."/>
            <person name="Tandoi V."/>
            <person name="James Seviour R."/>
            <person name="Nielsen P.H."/>
        </authorList>
    </citation>
    <scope>NUCLEOTIDE SEQUENCE [LARGE SCALE GENOMIC DNA]</scope>
    <source>
        <strain evidence="4 5">RN1</strain>
    </source>
</reference>
<dbReference type="InterPro" id="IPR038109">
    <property type="entry name" value="DNA_bind_recomb_sf"/>
</dbReference>
<dbReference type="GO" id="GO:0003677">
    <property type="term" value="F:DNA binding"/>
    <property type="evidence" value="ECO:0007669"/>
    <property type="project" value="InterPro"/>
</dbReference>
<dbReference type="EMBL" id="CANL01000057">
    <property type="protein sequence ID" value="CCM65190.1"/>
    <property type="molecule type" value="Genomic_DNA"/>
</dbReference>
<evidence type="ECO:0000259" key="3">
    <source>
        <dbReference type="Pfam" id="PF13408"/>
    </source>
</evidence>